<feature type="region of interest" description="Disordered" evidence="1">
    <location>
        <begin position="409"/>
        <end position="860"/>
    </location>
</feature>
<feature type="transmembrane region" description="Helical" evidence="2">
    <location>
        <begin position="1167"/>
        <end position="1185"/>
    </location>
</feature>
<feature type="compositionally biased region" description="Basic and acidic residues" evidence="1">
    <location>
        <begin position="779"/>
        <end position="797"/>
    </location>
</feature>
<feature type="compositionally biased region" description="Polar residues" evidence="1">
    <location>
        <begin position="25"/>
        <end position="37"/>
    </location>
</feature>
<dbReference type="Proteomes" id="UP000693970">
    <property type="component" value="Unassembled WGS sequence"/>
</dbReference>
<feature type="transmembrane region" description="Helical" evidence="2">
    <location>
        <begin position="1311"/>
        <end position="1331"/>
    </location>
</feature>
<feature type="compositionally biased region" description="Low complexity" evidence="1">
    <location>
        <begin position="52"/>
        <end position="83"/>
    </location>
</feature>
<dbReference type="OrthoDB" id="48031at2759"/>
<comment type="caution">
    <text evidence="3">The sequence shown here is derived from an EMBL/GenBank/DDBJ whole genome shotgun (WGS) entry which is preliminary data.</text>
</comment>
<feature type="compositionally biased region" description="Pro residues" evidence="1">
    <location>
        <begin position="549"/>
        <end position="577"/>
    </location>
</feature>
<feature type="compositionally biased region" description="Polar residues" evidence="1">
    <location>
        <begin position="201"/>
        <end position="215"/>
    </location>
</feature>
<feature type="compositionally biased region" description="Acidic residues" evidence="1">
    <location>
        <begin position="898"/>
        <end position="909"/>
    </location>
</feature>
<feature type="compositionally biased region" description="Polar residues" evidence="1">
    <location>
        <begin position="579"/>
        <end position="592"/>
    </location>
</feature>
<feature type="transmembrane region" description="Helical" evidence="2">
    <location>
        <begin position="986"/>
        <end position="1009"/>
    </location>
</feature>
<feature type="region of interest" description="Disordered" evidence="1">
    <location>
        <begin position="266"/>
        <end position="292"/>
    </location>
</feature>
<protein>
    <submittedName>
        <fullName evidence="3">Uncharacterized protein</fullName>
    </submittedName>
</protein>
<feature type="compositionally biased region" description="Basic and acidic residues" evidence="1">
    <location>
        <begin position="663"/>
        <end position="672"/>
    </location>
</feature>
<feature type="compositionally biased region" description="Basic and acidic residues" evidence="1">
    <location>
        <begin position="1"/>
        <end position="11"/>
    </location>
</feature>
<dbReference type="EMBL" id="JAGRRH010000015">
    <property type="protein sequence ID" value="KAG7356372.1"/>
    <property type="molecule type" value="Genomic_DNA"/>
</dbReference>
<feature type="region of interest" description="Disordered" evidence="1">
    <location>
        <begin position="317"/>
        <end position="392"/>
    </location>
</feature>
<keyword evidence="2" id="KW-0812">Transmembrane</keyword>
<organism evidence="3 4">
    <name type="scientific">Nitzschia inconspicua</name>
    <dbReference type="NCBI Taxonomy" id="303405"/>
    <lineage>
        <taxon>Eukaryota</taxon>
        <taxon>Sar</taxon>
        <taxon>Stramenopiles</taxon>
        <taxon>Ochrophyta</taxon>
        <taxon>Bacillariophyta</taxon>
        <taxon>Bacillariophyceae</taxon>
        <taxon>Bacillariophycidae</taxon>
        <taxon>Bacillariales</taxon>
        <taxon>Bacillariaceae</taxon>
        <taxon>Nitzschia</taxon>
    </lineage>
</organism>
<gene>
    <name evidence="3" type="ORF">IV203_001058</name>
</gene>
<accession>A0A9K3L6E7</accession>
<feature type="compositionally biased region" description="Polar residues" evidence="1">
    <location>
        <begin position="851"/>
        <end position="860"/>
    </location>
</feature>
<feature type="compositionally biased region" description="Low complexity" evidence="1">
    <location>
        <begin position="452"/>
        <end position="473"/>
    </location>
</feature>
<feature type="region of interest" description="Disordered" evidence="1">
    <location>
        <begin position="147"/>
        <end position="215"/>
    </location>
</feature>
<feature type="transmembrane region" description="Helical" evidence="2">
    <location>
        <begin position="1197"/>
        <end position="1217"/>
    </location>
</feature>
<feature type="transmembrane region" description="Helical" evidence="2">
    <location>
        <begin position="1059"/>
        <end position="1080"/>
    </location>
</feature>
<proteinExistence type="predicted"/>
<feature type="compositionally biased region" description="Basic and acidic residues" evidence="1">
    <location>
        <begin position="723"/>
        <end position="736"/>
    </location>
</feature>
<reference evidence="3" key="1">
    <citation type="journal article" date="2021" name="Sci. Rep.">
        <title>Diploid genomic architecture of Nitzschia inconspicua, an elite biomass production diatom.</title>
        <authorList>
            <person name="Oliver A."/>
            <person name="Podell S."/>
            <person name="Pinowska A."/>
            <person name="Traller J.C."/>
            <person name="Smith S.R."/>
            <person name="McClure R."/>
            <person name="Beliaev A."/>
            <person name="Bohutskyi P."/>
            <person name="Hill E.A."/>
            <person name="Rabines A."/>
            <person name="Zheng H."/>
            <person name="Allen L.Z."/>
            <person name="Kuo A."/>
            <person name="Grigoriev I.V."/>
            <person name="Allen A.E."/>
            <person name="Hazlebeck D."/>
            <person name="Allen E.E."/>
        </authorList>
    </citation>
    <scope>NUCLEOTIDE SEQUENCE</scope>
    <source>
        <strain evidence="3">Hildebrandi</strain>
    </source>
</reference>
<feature type="compositionally biased region" description="Low complexity" evidence="1">
    <location>
        <begin position="353"/>
        <end position="377"/>
    </location>
</feature>
<keyword evidence="2" id="KW-0472">Membrane</keyword>
<evidence type="ECO:0000313" key="3">
    <source>
        <dbReference type="EMBL" id="KAG7356372.1"/>
    </source>
</evidence>
<name>A0A9K3L6E7_9STRA</name>
<feature type="compositionally biased region" description="Basic residues" evidence="1">
    <location>
        <begin position="880"/>
        <end position="893"/>
    </location>
</feature>
<evidence type="ECO:0000313" key="4">
    <source>
        <dbReference type="Proteomes" id="UP000693970"/>
    </source>
</evidence>
<feature type="compositionally biased region" description="Polar residues" evidence="1">
    <location>
        <begin position="646"/>
        <end position="657"/>
    </location>
</feature>
<keyword evidence="2" id="KW-1133">Transmembrane helix</keyword>
<feature type="region of interest" description="Disordered" evidence="1">
    <location>
        <begin position="1"/>
        <end position="91"/>
    </location>
</feature>
<feature type="transmembrane region" description="Helical" evidence="2">
    <location>
        <begin position="1092"/>
        <end position="1109"/>
    </location>
</feature>
<feature type="compositionally biased region" description="Polar residues" evidence="1">
    <location>
        <begin position="746"/>
        <end position="775"/>
    </location>
</feature>
<dbReference type="PANTHER" id="PTHR47096">
    <property type="entry name" value="MISSHAPEN LIKE KINASE 1"/>
    <property type="match status" value="1"/>
</dbReference>
<feature type="compositionally biased region" description="Basic and acidic residues" evidence="1">
    <location>
        <begin position="813"/>
        <end position="823"/>
    </location>
</feature>
<keyword evidence="4" id="KW-1185">Reference proteome</keyword>
<feature type="transmembrane region" description="Helical" evidence="2">
    <location>
        <begin position="1116"/>
        <end position="1138"/>
    </location>
</feature>
<feature type="compositionally biased region" description="Polar residues" evidence="1">
    <location>
        <begin position="437"/>
        <end position="446"/>
    </location>
</feature>
<evidence type="ECO:0000256" key="2">
    <source>
        <dbReference type="SAM" id="Phobius"/>
    </source>
</evidence>
<feature type="transmembrane region" description="Helical" evidence="2">
    <location>
        <begin position="1237"/>
        <end position="1262"/>
    </location>
</feature>
<feature type="compositionally biased region" description="Pro residues" evidence="1">
    <location>
        <begin position="597"/>
        <end position="610"/>
    </location>
</feature>
<dbReference type="InterPro" id="IPR051700">
    <property type="entry name" value="STE20_Ser-Thr_kinase"/>
</dbReference>
<dbReference type="GO" id="GO:0005829">
    <property type="term" value="C:cytosol"/>
    <property type="evidence" value="ECO:0007669"/>
    <property type="project" value="TreeGrafter"/>
</dbReference>
<dbReference type="PANTHER" id="PTHR47096:SF1">
    <property type="entry name" value="MISSHAPEN LIKE KINASE 1"/>
    <property type="match status" value="1"/>
</dbReference>
<feature type="region of interest" description="Disordered" evidence="1">
    <location>
        <begin position="876"/>
        <end position="909"/>
    </location>
</feature>
<feature type="compositionally biased region" description="Basic and acidic residues" evidence="1">
    <location>
        <begin position="626"/>
        <end position="643"/>
    </location>
</feature>
<feature type="compositionally biased region" description="Low complexity" evidence="1">
    <location>
        <begin position="266"/>
        <end position="289"/>
    </location>
</feature>
<feature type="compositionally biased region" description="Low complexity" evidence="1">
    <location>
        <begin position="518"/>
        <end position="528"/>
    </location>
</feature>
<evidence type="ECO:0000256" key="1">
    <source>
        <dbReference type="SAM" id="MobiDB-lite"/>
    </source>
</evidence>
<reference evidence="3" key="2">
    <citation type="submission" date="2021-04" db="EMBL/GenBank/DDBJ databases">
        <authorList>
            <person name="Podell S."/>
        </authorList>
    </citation>
    <scope>NUCLEOTIDE SEQUENCE</scope>
    <source>
        <strain evidence="3">Hildebrandi</strain>
    </source>
</reference>
<sequence length="1492" mass="165102">MSENSPDRGDPEPIIETKSLEDGTDNLSLDASSSSIVEETKTPSPPRPPITPSNVTTTTATILTSPSYVSSASSPSPTGARPSINISNTFGSTEVKERGTINSDVSIFRKDSDDVSLSKIKPVHNFFSQQQQFGYDSDGSDGSLVFSPPSFDDQKSTVVRGGTSKKGGGGIPRRTDTATTSNRERTHSTESNGSIRYIHHSPQQQTATVSLPSNPQMLPYHERKLMQQKQQEQYLQAQQQQMQMHYQYQAAVMMQQQQQAAQMQKQQQQSQVNQQESPQLQPQGSPQLQSHPALAYGLDPRMVAAYYQMYGMSPPPTQPGMFPPTHAHHDLSSQAGYQYSPPSPYLAPTPIMQPVQQPGQQQQASQQQHQQAQSLPQYPNLAYPPTYQGFPIPGHQHMPVPYYGYVPNPMAQSPPAPSREQPEPTHGNPASEPPTQTPKTANNSKQLYKARSLPLSGTSPSTSLTTGVTNTKNPPRPPPKGTTNRLHHRTNSVGSVPPPPPSPLPAQLKVGGHSRVESYGSMSSLGSYGPIGISAGSFSRDEDDEPSLGLPPPPPPLSLIPKSKPPPPPPKQAPPTPSQALSRSSKSTSQKNKPLAPAAPPAVPPTPPPIKCTIDEDADSAPTPETPRDAVHARKHSFLDRIRMNWSPQSRDSPSGSTRKKHNVDDFHRRNQEFLNRSTVVSTFPPSPSRVRHHRVASQDRPPASRGTHRRLTSISNDEWDDTSEKDTTSGEDKKSQGNPPVIAGNKTSSQQKAPPSASLPSYGTNASEDTSESGSIYDDGRYTSDSDTNEDAHERTSLLPPSGISTNENDEKDSKYGRDKRYSNQKYASTTSERKHQHHPARGQIPTPSPASISESSTLFESDAVVTDRWDHRAAQLGKNKKKKYRRRNLKHRSQDDDSDGDGSSMDEEDALDYRQWTKSRQRKLDKERSKYIEQWKAEARAEAELKRQQEESNQIHRRCWRSIAIMFHKIGFEAFRMMTYLEAFIGNLPLTICAVAMAVVTLGVVWFKFAEEYLDTCEPVHFHSSQCTFPEFPGCFYCDTSAVGYKIAIGFHYGCKVASGFLVLLVVAKILLATRVVIDEMSSPTTSSPAGLLCMTAVCVFAGRGLIGQIIVSSAACVHLGLAIWFIYMALAYHIMPEPSWFPNTVGIGISAIKTWLYYPMPGHLLMAISLSLNFFFFPISLIRVAVNKKISATVGWMQMSAPAVSLYALTIMAQPSFEEEHPDVTDFQRVHRMVYLPCMHVMCALSILGMAASVHSLYVRWPEFKNKEFSPAHAAFCFPTLSHANSIQAYRGAVRSFSDITARSWRMVLLDTYWITVLVAGTIATFWICGKFMCKLPEWTSPDLSDEEEPPAPYDTLMSRQDMVTAGDVLTQTFVSPAILQANETGALILYRSTRDGTLRYVRTRRIRALGFEPTMNWSEMQAEREVLLEWARNHPARRRHRTLSVPGIDFNYGSSFGTGNSGVYGSIAPSPIPSRRRFMSQGGERGFF</sequence>